<evidence type="ECO:0000313" key="3">
    <source>
        <dbReference type="Proteomes" id="UP001500212"/>
    </source>
</evidence>
<name>A0ABP8TTZ3_9ACTN</name>
<protein>
    <submittedName>
        <fullName evidence="2">Alpha/beta hydrolase</fullName>
    </submittedName>
</protein>
<keyword evidence="3" id="KW-1185">Reference proteome</keyword>
<organism evidence="2 3">
    <name type="scientific">Actinoallomurus liliacearum</name>
    <dbReference type="NCBI Taxonomy" id="1080073"/>
    <lineage>
        <taxon>Bacteria</taxon>
        <taxon>Bacillati</taxon>
        <taxon>Actinomycetota</taxon>
        <taxon>Actinomycetes</taxon>
        <taxon>Streptosporangiales</taxon>
        <taxon>Thermomonosporaceae</taxon>
        <taxon>Actinoallomurus</taxon>
    </lineage>
</organism>
<dbReference type="RefSeq" id="WP_345361935.1">
    <property type="nucleotide sequence ID" value="NZ_BAABHJ010000023.1"/>
</dbReference>
<proteinExistence type="predicted"/>
<dbReference type="Proteomes" id="UP001500212">
    <property type="component" value="Unassembled WGS sequence"/>
</dbReference>
<dbReference type="Gene3D" id="3.40.50.1820">
    <property type="entry name" value="alpha/beta hydrolase"/>
    <property type="match status" value="1"/>
</dbReference>
<dbReference type="InterPro" id="IPR029058">
    <property type="entry name" value="AB_hydrolase_fold"/>
</dbReference>
<sequence>MKTATIAVSGATLYYEIRGAGPLLLVLQGGDGDAGRNADLVARLADDYTVVTYDRRGLSRSHLDDPGAPVTLETHADDAHRLLAELTDRPALLFGSSFGALTGLILASRHPARVDTLVAHDPATARLLDDAARARITGELADLEEIFRRDGVLAALKRLGELVAADFADREPDVRLPEPPDARRIANLEFFFSRDITAMVEAPFTAADATALKESPVRVVPAAGRASRNIWNYECAEALAALLGTGVVEFPGGHSLSTHPKAFAARLHEVLADRG</sequence>
<evidence type="ECO:0000259" key="1">
    <source>
        <dbReference type="Pfam" id="PF00561"/>
    </source>
</evidence>
<dbReference type="Pfam" id="PF00561">
    <property type="entry name" value="Abhydrolase_1"/>
    <property type="match status" value="1"/>
</dbReference>
<gene>
    <name evidence="2" type="ORF">GCM10023195_60140</name>
</gene>
<accession>A0ABP8TTZ3</accession>
<feature type="domain" description="AB hydrolase-1" evidence="1">
    <location>
        <begin position="22"/>
        <end position="185"/>
    </location>
</feature>
<dbReference type="InterPro" id="IPR050471">
    <property type="entry name" value="AB_hydrolase"/>
</dbReference>
<comment type="caution">
    <text evidence="2">The sequence shown here is derived from an EMBL/GenBank/DDBJ whole genome shotgun (WGS) entry which is preliminary data.</text>
</comment>
<dbReference type="InterPro" id="IPR000073">
    <property type="entry name" value="AB_hydrolase_1"/>
</dbReference>
<evidence type="ECO:0000313" key="2">
    <source>
        <dbReference type="EMBL" id="GAA4613835.1"/>
    </source>
</evidence>
<dbReference type="PANTHER" id="PTHR43433">
    <property type="entry name" value="HYDROLASE, ALPHA/BETA FOLD FAMILY PROTEIN"/>
    <property type="match status" value="1"/>
</dbReference>
<dbReference type="SUPFAM" id="SSF53474">
    <property type="entry name" value="alpha/beta-Hydrolases"/>
    <property type="match status" value="1"/>
</dbReference>
<keyword evidence="2" id="KW-0378">Hydrolase</keyword>
<dbReference type="EMBL" id="BAABHJ010000023">
    <property type="protein sequence ID" value="GAA4613835.1"/>
    <property type="molecule type" value="Genomic_DNA"/>
</dbReference>
<dbReference type="PANTHER" id="PTHR43433:SF5">
    <property type="entry name" value="AB HYDROLASE-1 DOMAIN-CONTAINING PROTEIN"/>
    <property type="match status" value="1"/>
</dbReference>
<reference evidence="3" key="1">
    <citation type="journal article" date="2019" name="Int. J. Syst. Evol. Microbiol.">
        <title>The Global Catalogue of Microorganisms (GCM) 10K type strain sequencing project: providing services to taxonomists for standard genome sequencing and annotation.</title>
        <authorList>
            <consortium name="The Broad Institute Genomics Platform"/>
            <consortium name="The Broad Institute Genome Sequencing Center for Infectious Disease"/>
            <person name="Wu L."/>
            <person name="Ma J."/>
        </authorList>
    </citation>
    <scope>NUCLEOTIDE SEQUENCE [LARGE SCALE GENOMIC DNA]</scope>
    <source>
        <strain evidence="3">JCM 17938</strain>
    </source>
</reference>
<dbReference type="GO" id="GO:0016787">
    <property type="term" value="F:hydrolase activity"/>
    <property type="evidence" value="ECO:0007669"/>
    <property type="project" value="UniProtKB-KW"/>
</dbReference>